<dbReference type="GO" id="GO:0007076">
    <property type="term" value="P:mitotic chromosome condensation"/>
    <property type="evidence" value="ECO:0007669"/>
    <property type="project" value="TreeGrafter"/>
</dbReference>
<dbReference type="GO" id="GO:0051301">
    <property type="term" value="P:cell division"/>
    <property type="evidence" value="ECO:0007669"/>
    <property type="project" value="UniProtKB-KW"/>
</dbReference>
<feature type="compositionally biased region" description="Acidic residues" evidence="13">
    <location>
        <begin position="41"/>
        <end position="63"/>
    </location>
</feature>
<keyword evidence="3" id="KW-0132">Cell division</keyword>
<dbReference type="PIRSF" id="PIRSF005719">
    <property type="entry name" value="SMC"/>
    <property type="match status" value="1"/>
</dbReference>
<evidence type="ECO:0000256" key="11">
    <source>
        <dbReference type="PIRNR" id="PIRNR005719"/>
    </source>
</evidence>
<keyword evidence="4" id="KW-0547">Nucleotide-binding</keyword>
<dbReference type="GO" id="GO:0005524">
    <property type="term" value="F:ATP binding"/>
    <property type="evidence" value="ECO:0007669"/>
    <property type="project" value="UniProtKB-KW"/>
</dbReference>
<evidence type="ECO:0000256" key="2">
    <source>
        <dbReference type="ARBA" id="ARBA00006005"/>
    </source>
</evidence>
<feature type="compositionally biased region" description="Polar residues" evidence="13">
    <location>
        <begin position="185"/>
        <end position="201"/>
    </location>
</feature>
<dbReference type="SMART" id="SM00968">
    <property type="entry name" value="SMC_hinge"/>
    <property type="match status" value="1"/>
</dbReference>
<evidence type="ECO:0000313" key="15">
    <source>
        <dbReference type="EMBL" id="KAG7531332.1"/>
    </source>
</evidence>
<feature type="coiled-coil region" evidence="12">
    <location>
        <begin position="599"/>
        <end position="658"/>
    </location>
</feature>
<dbReference type="InterPro" id="IPR010935">
    <property type="entry name" value="SMC_hinge"/>
</dbReference>
<feature type="region of interest" description="Disordered" evidence="13">
    <location>
        <begin position="1"/>
        <end position="216"/>
    </location>
</feature>
<feature type="compositionally biased region" description="Low complexity" evidence="13">
    <location>
        <begin position="78"/>
        <end position="87"/>
    </location>
</feature>
<dbReference type="FunFam" id="3.40.50.300:FF:000585">
    <property type="entry name" value="Structural maintenance of chromosomes 4"/>
    <property type="match status" value="1"/>
</dbReference>
<dbReference type="InterPro" id="IPR027417">
    <property type="entry name" value="P-loop_NTPase"/>
</dbReference>
<feature type="compositionally biased region" description="Basic and acidic residues" evidence="13">
    <location>
        <begin position="64"/>
        <end position="75"/>
    </location>
</feature>
<evidence type="ECO:0000256" key="4">
    <source>
        <dbReference type="ARBA" id="ARBA00022741"/>
    </source>
</evidence>
<evidence type="ECO:0000256" key="7">
    <source>
        <dbReference type="ARBA" id="ARBA00023054"/>
    </source>
</evidence>
<dbReference type="Proteomes" id="UP000812966">
    <property type="component" value="Unassembled WGS sequence"/>
</dbReference>
<evidence type="ECO:0000256" key="1">
    <source>
        <dbReference type="ARBA" id="ARBA00004123"/>
    </source>
</evidence>
<proteinExistence type="inferred from homology"/>
<feature type="domain" description="SMC hinge" evidence="14">
    <location>
        <begin position="805"/>
        <end position="918"/>
    </location>
</feature>
<feature type="coiled-coil region" evidence="12">
    <location>
        <begin position="966"/>
        <end position="1080"/>
    </location>
</feature>
<feature type="compositionally biased region" description="Polar residues" evidence="13">
    <location>
        <begin position="746"/>
        <end position="758"/>
    </location>
</feature>
<keyword evidence="8" id="KW-0226">DNA condensation</keyword>
<sequence>MPPRRATRQSSASTATVESTPEPAPRVRRQTRASVASSLQDEGDSEDDRIPEEEDSLLDEESDREPVAVKRETRARGARPATAPTATVKRSRTSSTKEAVVQPKTRTRASRGSSTIVETDEAVVPRRSARLSITPTPESPSLANHIEAGNGKARRKRVVKSDSEEDIIEEGGSMEVDQDGDETIQAPSTRDSNKMTPQAPNDTAEVEEDESEASDVEEDLIDKSLRFAASRSATPLAAPAKPAEAILQPSTRQNLPVEVKPPVVVEKGPKKRLVIRKMALVNFKSYRGRQEIGPFHKSFSAIVGPNGSGKSNTIDAMLFVFGYRASKMRQGKLSELIHNSEGSEDLDSCSVEVWFEEIIDKPGSDAYEVVPGSQLIVARTAHRNNSSKYTINDRTSNFSEVTTLLKSRGIDLDHKRFLILQGEVESIAQMKPKGATEHEDGLLEYLEDIIGTSKYKQPIEDAQIKVDEFNEARGERLGRLKLVEREKSGLEAKKQEAESYLRDSNELTRKKSMLYQFHIHTLNNNITITNKMMETHHARLVAEQEKNAGNLAEIDALTRAYDEKLEAFDEVKKHVDVLLKDAKKFGKEELSLGEKKKHLAAKQKKLKKTLSENRHARSEAAHQFESQGEEIDKIRNQINEMEHRLVKEEADLEEVRDSLKDKTDGFTSQIETLQLELEPWVAKINSRQSAVDVANSEKTLLAGKAIAGQKALDAAHLALDELMQTVQSKREEHKALTEESSELQKGLQTAQNKLQTLQARAESSKGKATTARQRSDDAKSSLAANKSENAVLNTLTKLKTQGRLKGFHGRLGDLGVIDDKYDVAVTTACGALNNLVVDTVEQGQACIEVLRKGNVGRASIMVLDKLPPRDLAPIETPEGVPRLFDLIKPKDPKFAQAFYKGLFNTLVAEDLQQAQRIGYGKKRWRVVTLAGQLIDPSGTMSGGGARVQRGGMSSKFSGEAVEPEVLAKYEEELALAEADLVALQSARKEAEAEMASIKKRIPIVEIALEKLQMDLNTSDARLANAKERLREVANEAKPNAEDQKRITGLDKEIAENSKELDKLKGKTSSIESRIKDLQEKILEVGGVKLRALQSKVTNTRSLIDLAGDNLTKAEVARSKAERDSEKLDKSLAADTGKMEELETELETIEADWKACVSDLQTIQSKVDEAQIGMENVQDILVEAKKELEAKTTSINSFRALEVEVNQKIDEQTKLLKDHNAKLRHWEKRFQDLELVHVDDEEDDDDEDMDEEQEEGTRSSSRRNKNAEDAQLVEHSADELEGLNRDVLNAEITQLEEELGRMKPNLNVLAEYRKREIEFLDRARDLDMVTKDRDQAKQQYDDLRKTRLEEFMVGFSTISSKLKEMYQMITLGGNAELELVDSMDPFSEGIIFSVMPPKKSWKNISNLSGGEKTLSSLALVFALHVFKPTPLYFMDEIDAALDFRNVSIIANYIKSKTEAAQFIIISLRNDMFELSHRLVGIYKTNNLPQSIAIDNKDIRTQARKAQDKTVSVVPV</sequence>
<evidence type="ECO:0000256" key="9">
    <source>
        <dbReference type="ARBA" id="ARBA00023242"/>
    </source>
</evidence>
<evidence type="ECO:0000259" key="14">
    <source>
        <dbReference type="SMART" id="SM00968"/>
    </source>
</evidence>
<keyword evidence="7 12" id="KW-0175">Coiled coil</keyword>
<feature type="coiled-coil region" evidence="12">
    <location>
        <begin position="1131"/>
        <end position="1235"/>
    </location>
</feature>
<dbReference type="InterPro" id="IPR036277">
    <property type="entry name" value="SMC_hinge_sf"/>
</dbReference>
<feature type="compositionally biased region" description="Polar residues" evidence="13">
    <location>
        <begin position="131"/>
        <end position="142"/>
    </location>
</feature>
<evidence type="ECO:0000313" key="16">
    <source>
        <dbReference type="Proteomes" id="UP000812966"/>
    </source>
</evidence>
<evidence type="ECO:0000256" key="12">
    <source>
        <dbReference type="SAM" id="Coils"/>
    </source>
</evidence>
<comment type="similarity">
    <text evidence="2">Belongs to the SMC family. SMC4 subfamily.</text>
</comment>
<accession>A0A8K0NPV6</accession>
<feature type="region of interest" description="Disordered" evidence="13">
    <location>
        <begin position="730"/>
        <end position="784"/>
    </location>
</feature>
<feature type="coiled-coil region" evidence="12">
    <location>
        <begin position="480"/>
        <end position="510"/>
    </location>
</feature>
<keyword evidence="6" id="KW-0067">ATP-binding</keyword>
<dbReference type="SUPFAM" id="SSF57997">
    <property type="entry name" value="Tropomyosin"/>
    <property type="match status" value="1"/>
</dbReference>
<evidence type="ECO:0000256" key="13">
    <source>
        <dbReference type="SAM" id="MobiDB-lite"/>
    </source>
</evidence>
<dbReference type="PANTHER" id="PTHR18937:SF172">
    <property type="entry name" value="STRUCTURAL MAINTENANCE OF CHROMOSOMES PROTEIN"/>
    <property type="match status" value="1"/>
</dbReference>
<dbReference type="Pfam" id="PF02463">
    <property type="entry name" value="SMC_N"/>
    <property type="match status" value="1"/>
</dbReference>
<dbReference type="InterPro" id="IPR024704">
    <property type="entry name" value="SMC"/>
</dbReference>
<feature type="compositionally biased region" description="Acidic residues" evidence="13">
    <location>
        <begin position="1239"/>
        <end position="1253"/>
    </location>
</feature>
<dbReference type="InterPro" id="IPR003395">
    <property type="entry name" value="RecF/RecN/SMC_N"/>
</dbReference>
<dbReference type="FunFam" id="3.40.50.300:FF:000481">
    <property type="entry name" value="Structural maintenance of chromosomes 4"/>
    <property type="match status" value="1"/>
</dbReference>
<evidence type="ECO:0000256" key="10">
    <source>
        <dbReference type="ARBA" id="ARBA00023306"/>
    </source>
</evidence>
<evidence type="ECO:0000256" key="3">
    <source>
        <dbReference type="ARBA" id="ARBA00022618"/>
    </source>
</evidence>
<dbReference type="Gene3D" id="1.20.1060.20">
    <property type="match status" value="1"/>
</dbReference>
<dbReference type="Gene3D" id="3.30.70.1620">
    <property type="match status" value="1"/>
</dbReference>
<keyword evidence="16" id="KW-1185">Reference proteome</keyword>
<organism evidence="15 16">
    <name type="scientific">Filobasidium floriforme</name>
    <dbReference type="NCBI Taxonomy" id="5210"/>
    <lineage>
        <taxon>Eukaryota</taxon>
        <taxon>Fungi</taxon>
        <taxon>Dikarya</taxon>
        <taxon>Basidiomycota</taxon>
        <taxon>Agaricomycotina</taxon>
        <taxon>Tremellomycetes</taxon>
        <taxon>Filobasidiales</taxon>
        <taxon>Filobasidiaceae</taxon>
        <taxon>Filobasidium</taxon>
    </lineage>
</organism>
<gene>
    <name evidence="15" type="ORF">FFLO_04453</name>
</gene>
<dbReference type="SUPFAM" id="SSF52540">
    <property type="entry name" value="P-loop containing nucleoside triphosphate hydrolases"/>
    <property type="match status" value="2"/>
</dbReference>
<reference evidence="15" key="1">
    <citation type="submission" date="2020-04" db="EMBL/GenBank/DDBJ databases">
        <title>Analysis of mating type loci in Filobasidium floriforme.</title>
        <authorList>
            <person name="Nowrousian M."/>
        </authorList>
    </citation>
    <scope>NUCLEOTIDE SEQUENCE</scope>
    <source>
        <strain evidence="15">CBS 6242</strain>
    </source>
</reference>
<keyword evidence="5" id="KW-0498">Mitosis</keyword>
<feature type="region of interest" description="Disordered" evidence="13">
    <location>
        <begin position="1239"/>
        <end position="1277"/>
    </location>
</feature>
<dbReference type="Gene3D" id="3.40.50.300">
    <property type="entry name" value="P-loop containing nucleotide triphosphate hydrolases"/>
    <property type="match status" value="2"/>
</dbReference>
<dbReference type="GO" id="GO:0000796">
    <property type="term" value="C:condensin complex"/>
    <property type="evidence" value="ECO:0007669"/>
    <property type="project" value="TreeGrafter"/>
</dbReference>
<dbReference type="SUPFAM" id="SSF75553">
    <property type="entry name" value="Smc hinge domain"/>
    <property type="match status" value="1"/>
</dbReference>
<name>A0A8K0NPV6_9TREE</name>
<keyword evidence="10" id="KW-0131">Cell cycle</keyword>
<evidence type="ECO:0000256" key="6">
    <source>
        <dbReference type="ARBA" id="ARBA00022840"/>
    </source>
</evidence>
<keyword evidence="9 11" id="KW-0539">Nucleus</keyword>
<comment type="subcellular location">
    <subcellularLocation>
        <location evidence="1 11">Nucleus</location>
    </subcellularLocation>
</comment>
<dbReference type="Pfam" id="PF06470">
    <property type="entry name" value="SMC_hinge"/>
    <property type="match status" value="1"/>
</dbReference>
<evidence type="ECO:0000256" key="5">
    <source>
        <dbReference type="ARBA" id="ARBA00022776"/>
    </source>
</evidence>
<evidence type="ECO:0000256" key="8">
    <source>
        <dbReference type="ARBA" id="ARBA00023067"/>
    </source>
</evidence>
<comment type="caution">
    <text evidence="15">The sequence shown here is derived from an EMBL/GenBank/DDBJ whole genome shotgun (WGS) entry which is preliminary data.</text>
</comment>
<feature type="compositionally biased region" description="Acidic residues" evidence="13">
    <location>
        <begin position="204"/>
        <end position="216"/>
    </location>
</feature>
<dbReference type="GO" id="GO:0005634">
    <property type="term" value="C:nucleus"/>
    <property type="evidence" value="ECO:0007669"/>
    <property type="project" value="UniProtKB-SubCell"/>
</dbReference>
<dbReference type="PANTHER" id="PTHR18937">
    <property type="entry name" value="STRUCTURAL MAINTENANCE OF CHROMOSOMES SMC FAMILY MEMBER"/>
    <property type="match status" value="1"/>
</dbReference>
<feature type="compositionally biased region" description="Polar residues" evidence="13">
    <location>
        <begin position="8"/>
        <end position="19"/>
    </location>
</feature>
<dbReference type="EMBL" id="JABELV010000094">
    <property type="protein sequence ID" value="KAG7531332.1"/>
    <property type="molecule type" value="Genomic_DNA"/>
</dbReference>
<dbReference type="Gene3D" id="1.10.287.1490">
    <property type="match status" value="1"/>
</dbReference>
<protein>
    <recommendedName>
        <fullName evidence="11">Structural maintenance of chromosomes protein</fullName>
    </recommendedName>
</protein>